<proteinExistence type="predicted"/>
<feature type="region of interest" description="Disordered" evidence="1">
    <location>
        <begin position="1"/>
        <end position="25"/>
    </location>
</feature>
<reference evidence="2 3" key="1">
    <citation type="submission" date="2014-09" db="EMBL/GenBank/DDBJ databases">
        <authorList>
            <person name="Magalhaes I.L.F."/>
            <person name="Oliveira U."/>
            <person name="Santos F.R."/>
            <person name="Vidigal T.H.D.A."/>
            <person name="Brescovit A.D."/>
            <person name="Santos A.J."/>
        </authorList>
    </citation>
    <scope>NUCLEOTIDE SEQUENCE [LARGE SCALE GENOMIC DNA]</scope>
</reference>
<organism evidence="2 3">
    <name type="scientific">Ceraceosorus bombacis</name>
    <dbReference type="NCBI Taxonomy" id="401625"/>
    <lineage>
        <taxon>Eukaryota</taxon>
        <taxon>Fungi</taxon>
        <taxon>Dikarya</taxon>
        <taxon>Basidiomycota</taxon>
        <taxon>Ustilaginomycotina</taxon>
        <taxon>Exobasidiomycetes</taxon>
        <taxon>Ceraceosorales</taxon>
        <taxon>Ceraceosoraceae</taxon>
        <taxon>Ceraceosorus</taxon>
    </lineage>
</organism>
<evidence type="ECO:0000313" key="2">
    <source>
        <dbReference type="EMBL" id="CEH17430.1"/>
    </source>
</evidence>
<name>A0A0P1BLH1_9BASI</name>
<accession>A0A0P1BLH1</accession>
<protein>
    <submittedName>
        <fullName evidence="2">Uncharacterized protein</fullName>
    </submittedName>
</protein>
<sequence length="63" mass="7158">MKDRQTLSPRADIKQASLRDSNDSNQDCKRICAHFDVEMRDTSVYSIRILPSQICSAQTTLKA</sequence>
<dbReference type="Proteomes" id="UP000054845">
    <property type="component" value="Unassembled WGS sequence"/>
</dbReference>
<evidence type="ECO:0000313" key="3">
    <source>
        <dbReference type="Proteomes" id="UP000054845"/>
    </source>
</evidence>
<dbReference type="EMBL" id="CCYA01000254">
    <property type="protein sequence ID" value="CEH17430.1"/>
    <property type="molecule type" value="Genomic_DNA"/>
</dbReference>
<evidence type="ECO:0000256" key="1">
    <source>
        <dbReference type="SAM" id="MobiDB-lite"/>
    </source>
</evidence>
<dbReference type="AlphaFoldDB" id="A0A0P1BLH1"/>
<keyword evidence="3" id="KW-1185">Reference proteome</keyword>